<keyword evidence="3" id="KW-1003">Cell membrane</keyword>
<feature type="transmembrane region" description="Helical" evidence="7">
    <location>
        <begin position="60"/>
        <end position="79"/>
    </location>
</feature>
<dbReference type="PANTHER" id="PTHR34582">
    <property type="entry name" value="UPF0702 TRANSMEMBRANE PROTEIN YCAP"/>
    <property type="match status" value="1"/>
</dbReference>
<dbReference type="EMBL" id="JAPFQI010000022">
    <property type="protein sequence ID" value="MCW8087844.1"/>
    <property type="molecule type" value="Genomic_DNA"/>
</dbReference>
<feature type="domain" description="YetF C-terminal" evidence="8">
    <location>
        <begin position="111"/>
        <end position="182"/>
    </location>
</feature>
<sequence length="198" mass="21527">MLDSIGPLIQAIQEAADWLLGLDRSIEDVSSGQMMLRTVLIYGLALLLIRIASKRFLSQATAFDVIVAIMLGSILSRAINGSAPFLPTVLAAAALVAVHWVLAFVALHTSIGSVFKGEPQLLIKDGQVREEAMRGAKITSADLDEALRINAKHTDRSRIRRAYLERNGSISVIPYPSEPQVLEVSVKDGVQSVRIKLE</sequence>
<keyword evidence="10" id="KW-1185">Reference proteome</keyword>
<evidence type="ECO:0000256" key="4">
    <source>
        <dbReference type="ARBA" id="ARBA00022692"/>
    </source>
</evidence>
<comment type="similarity">
    <text evidence="2">Belongs to the UPF0702 family.</text>
</comment>
<evidence type="ECO:0000313" key="10">
    <source>
        <dbReference type="Proteomes" id="UP001526430"/>
    </source>
</evidence>
<dbReference type="InterPro" id="IPR007353">
    <property type="entry name" value="DUF421"/>
</dbReference>
<evidence type="ECO:0000313" key="9">
    <source>
        <dbReference type="EMBL" id="MCW8087844.1"/>
    </source>
</evidence>
<comment type="caution">
    <text evidence="9">The sequence shown here is derived from an EMBL/GenBank/DDBJ whole genome shotgun (WGS) entry which is preliminary data.</text>
</comment>
<reference evidence="9 10" key="1">
    <citation type="submission" date="2022-10" db="EMBL/GenBank/DDBJ databases">
        <title>Roseococcus glaciei nov., sp. nov., isolated from glacier.</title>
        <authorList>
            <person name="Liu Q."/>
            <person name="Xin Y.-H."/>
        </authorList>
    </citation>
    <scope>NUCLEOTIDE SEQUENCE [LARGE SCALE GENOMIC DNA]</scope>
    <source>
        <strain evidence="9 10">MDT2-1-1</strain>
    </source>
</reference>
<name>A0ABT3P0A5_9PROT</name>
<evidence type="ECO:0000256" key="5">
    <source>
        <dbReference type="ARBA" id="ARBA00022989"/>
    </source>
</evidence>
<evidence type="ECO:0000256" key="2">
    <source>
        <dbReference type="ARBA" id="ARBA00006448"/>
    </source>
</evidence>
<protein>
    <submittedName>
        <fullName evidence="9">DUF421 domain-containing protein</fullName>
    </submittedName>
</protein>
<feature type="transmembrane region" description="Helical" evidence="7">
    <location>
        <begin position="34"/>
        <end position="53"/>
    </location>
</feature>
<gene>
    <name evidence="9" type="ORF">OF850_19765</name>
</gene>
<feature type="transmembrane region" description="Helical" evidence="7">
    <location>
        <begin position="85"/>
        <end position="107"/>
    </location>
</feature>
<organism evidence="9 10">
    <name type="scientific">Sabulicella glaciei</name>
    <dbReference type="NCBI Taxonomy" id="2984948"/>
    <lineage>
        <taxon>Bacteria</taxon>
        <taxon>Pseudomonadati</taxon>
        <taxon>Pseudomonadota</taxon>
        <taxon>Alphaproteobacteria</taxon>
        <taxon>Acetobacterales</taxon>
        <taxon>Acetobacteraceae</taxon>
        <taxon>Sabulicella</taxon>
    </lineage>
</organism>
<keyword evidence="5 7" id="KW-1133">Transmembrane helix</keyword>
<dbReference type="Pfam" id="PF04239">
    <property type="entry name" value="DUF421"/>
    <property type="match status" value="1"/>
</dbReference>
<comment type="subcellular location">
    <subcellularLocation>
        <location evidence="1">Cell membrane</location>
        <topology evidence="1">Multi-pass membrane protein</topology>
    </subcellularLocation>
</comment>
<keyword evidence="6 7" id="KW-0472">Membrane</keyword>
<dbReference type="PANTHER" id="PTHR34582:SF6">
    <property type="entry name" value="UPF0702 TRANSMEMBRANE PROTEIN YCAP"/>
    <property type="match status" value="1"/>
</dbReference>
<dbReference type="Proteomes" id="UP001526430">
    <property type="component" value="Unassembled WGS sequence"/>
</dbReference>
<evidence type="ECO:0000256" key="1">
    <source>
        <dbReference type="ARBA" id="ARBA00004651"/>
    </source>
</evidence>
<dbReference type="RefSeq" id="WP_301592050.1">
    <property type="nucleotide sequence ID" value="NZ_JAPFQI010000022.1"/>
</dbReference>
<proteinExistence type="inferred from homology"/>
<dbReference type="Gene3D" id="3.30.240.20">
    <property type="entry name" value="bsu07140 like domains"/>
    <property type="match status" value="1"/>
</dbReference>
<accession>A0ABT3P0A5</accession>
<keyword evidence="4 7" id="KW-0812">Transmembrane</keyword>
<evidence type="ECO:0000256" key="6">
    <source>
        <dbReference type="ARBA" id="ARBA00023136"/>
    </source>
</evidence>
<dbReference type="InterPro" id="IPR023090">
    <property type="entry name" value="UPF0702_alpha/beta_dom_sf"/>
</dbReference>
<evidence type="ECO:0000259" key="8">
    <source>
        <dbReference type="Pfam" id="PF04239"/>
    </source>
</evidence>
<evidence type="ECO:0000256" key="3">
    <source>
        <dbReference type="ARBA" id="ARBA00022475"/>
    </source>
</evidence>
<evidence type="ECO:0000256" key="7">
    <source>
        <dbReference type="SAM" id="Phobius"/>
    </source>
</evidence>